<evidence type="ECO:0000313" key="1">
    <source>
        <dbReference type="EMBL" id="OGK00227.1"/>
    </source>
</evidence>
<protein>
    <submittedName>
        <fullName evidence="1">CopG family transcriptional regulator</fullName>
    </submittedName>
</protein>
<sequence length="80" mass="9343">MKKKTVYTDGPIGDYEIIDDFLPPPELLIRRQENVRVTINLNKSSVGYFKEIAKTSHTQYQKIIRSLLDYYATRQALAHK</sequence>
<proteinExistence type="predicted"/>
<evidence type="ECO:0000313" key="2">
    <source>
        <dbReference type="Proteomes" id="UP000179243"/>
    </source>
</evidence>
<dbReference type="Proteomes" id="UP000179243">
    <property type="component" value="Unassembled WGS sequence"/>
</dbReference>
<accession>A0A1F7F112</accession>
<comment type="caution">
    <text evidence="1">The sequence shown here is derived from an EMBL/GenBank/DDBJ whole genome shotgun (WGS) entry which is preliminary data.</text>
</comment>
<organism evidence="1 2">
    <name type="scientific">Candidatus Raymondbacteria bacterium RIFOXYD12_FULL_49_13</name>
    <dbReference type="NCBI Taxonomy" id="1817890"/>
    <lineage>
        <taxon>Bacteria</taxon>
        <taxon>Raymondiibacteriota</taxon>
    </lineage>
</organism>
<reference evidence="1 2" key="1">
    <citation type="journal article" date="2016" name="Nat. Commun.">
        <title>Thousands of microbial genomes shed light on interconnected biogeochemical processes in an aquifer system.</title>
        <authorList>
            <person name="Anantharaman K."/>
            <person name="Brown C.T."/>
            <person name="Hug L.A."/>
            <person name="Sharon I."/>
            <person name="Castelle C.J."/>
            <person name="Probst A.J."/>
            <person name="Thomas B.C."/>
            <person name="Singh A."/>
            <person name="Wilkins M.J."/>
            <person name="Karaoz U."/>
            <person name="Brodie E.L."/>
            <person name="Williams K.H."/>
            <person name="Hubbard S.S."/>
            <person name="Banfield J.F."/>
        </authorList>
    </citation>
    <scope>NUCLEOTIDE SEQUENCE [LARGE SCALE GENOMIC DNA]</scope>
</reference>
<dbReference type="AlphaFoldDB" id="A0A1F7F112"/>
<gene>
    <name evidence="1" type="ORF">A2519_07075</name>
</gene>
<name>A0A1F7F112_UNCRA</name>
<dbReference type="EMBL" id="MFYX01000151">
    <property type="protein sequence ID" value="OGK00227.1"/>
    <property type="molecule type" value="Genomic_DNA"/>
</dbReference>